<protein>
    <submittedName>
        <fullName evidence="1">Uncharacterized protein</fullName>
    </submittedName>
</protein>
<dbReference type="AlphaFoldDB" id="A0A157SJ61"/>
<dbReference type="OrthoDB" id="9939502at2"/>
<accession>A0A157SJ61</accession>
<name>A0A157SJ61_9BORD</name>
<keyword evidence="2" id="KW-1185">Reference proteome</keyword>
<reference evidence="1 2" key="1">
    <citation type="submission" date="2016-04" db="EMBL/GenBank/DDBJ databases">
        <authorList>
            <consortium name="Pathogen Informatics"/>
        </authorList>
    </citation>
    <scope>NUCLEOTIDE SEQUENCE [LARGE SCALE GENOMIC DNA]</scope>
    <source>
        <strain evidence="1 2">H050680373</strain>
    </source>
</reference>
<dbReference type="RefSeq" id="WP_066128493.1">
    <property type="nucleotide sequence ID" value="NZ_FKIF01000006.1"/>
</dbReference>
<dbReference type="Proteomes" id="UP000076848">
    <property type="component" value="Unassembled WGS sequence"/>
</dbReference>
<organism evidence="1 2">
    <name type="scientific">Bordetella ansorpii</name>
    <dbReference type="NCBI Taxonomy" id="288768"/>
    <lineage>
        <taxon>Bacteria</taxon>
        <taxon>Pseudomonadati</taxon>
        <taxon>Pseudomonadota</taxon>
        <taxon>Betaproteobacteria</taxon>
        <taxon>Burkholderiales</taxon>
        <taxon>Alcaligenaceae</taxon>
        <taxon>Bordetella</taxon>
    </lineage>
</organism>
<evidence type="ECO:0000313" key="1">
    <source>
        <dbReference type="EMBL" id="SAI70492.1"/>
    </source>
</evidence>
<gene>
    <name evidence="1" type="ORF">SAMEA3906486_03127</name>
</gene>
<dbReference type="EMBL" id="FKIF01000006">
    <property type="protein sequence ID" value="SAI70492.1"/>
    <property type="molecule type" value="Genomic_DNA"/>
</dbReference>
<proteinExistence type="predicted"/>
<dbReference type="STRING" id="288768.SAMEA3906486_03127"/>
<evidence type="ECO:0000313" key="2">
    <source>
        <dbReference type="Proteomes" id="UP000076848"/>
    </source>
</evidence>
<sequence>MKRESYDIALLAAMLNQFLITVGVSYDEGTEVLRSAQALWTPPGEFRWDRGQSRSHSMQGLVVAQEEPAGLLAANHL</sequence>